<accession>A0A024P9R0</accession>
<sequence length="265" mass="29468">MVADHQIEHNSRLLIDIALAVPFVTAVVLYIGAAIVSSHYPHLRKWPLHRTIFWILGIFLAAISVIGPLAEQAHKDFTAHMTSHLLLGMTAPLLLVLAAPMTLLLRTLQTTSARRVSRYLKSRWVRFFSHPIVASILNIGGLWILYTTDVYTAMHQSVLIYIVGHVHIFLAGYLFTMSMIYVDPIAHRFGYAYRSIILVIALAGHGILAKSIYAAPPPGVPAEKAEAGGMLMYYGGDAVDLIIIFLLCLHWYRATAPRKMTLATE</sequence>
<feature type="transmembrane region" description="Helical" evidence="6">
    <location>
        <begin position="233"/>
        <end position="252"/>
    </location>
</feature>
<keyword evidence="5 6" id="KW-0472">Membrane</keyword>
<dbReference type="InterPro" id="IPR019108">
    <property type="entry name" value="Caa3_assmbl_CtaG-rel"/>
</dbReference>
<evidence type="ECO:0000313" key="8">
    <source>
        <dbReference type="Proteomes" id="UP000028868"/>
    </source>
</evidence>
<feature type="transmembrane region" description="Helical" evidence="6">
    <location>
        <begin position="158"/>
        <end position="182"/>
    </location>
</feature>
<evidence type="ECO:0000256" key="6">
    <source>
        <dbReference type="SAM" id="Phobius"/>
    </source>
</evidence>
<name>A0A024P9R0_9BACI</name>
<feature type="transmembrane region" description="Helical" evidence="6">
    <location>
        <begin position="127"/>
        <end position="146"/>
    </location>
</feature>
<dbReference type="AlphaFoldDB" id="A0A024P9R0"/>
<dbReference type="Pfam" id="PF09678">
    <property type="entry name" value="Caa3_CtaG"/>
    <property type="match status" value="1"/>
</dbReference>
<gene>
    <name evidence="7" type="ORF">BN983_03462</name>
</gene>
<feature type="transmembrane region" description="Helical" evidence="6">
    <location>
        <begin position="85"/>
        <end position="106"/>
    </location>
</feature>
<keyword evidence="3 6" id="KW-0812">Transmembrane</keyword>
<evidence type="ECO:0000256" key="3">
    <source>
        <dbReference type="ARBA" id="ARBA00022692"/>
    </source>
</evidence>
<dbReference type="EMBL" id="CCDI010000004">
    <property type="protein sequence ID" value="CDQ25152.1"/>
    <property type="molecule type" value="Genomic_DNA"/>
</dbReference>
<proteinExistence type="predicted"/>
<feature type="transmembrane region" description="Helical" evidence="6">
    <location>
        <begin position="52"/>
        <end position="70"/>
    </location>
</feature>
<reference evidence="7 8" key="2">
    <citation type="submission" date="2014-05" db="EMBL/GenBank/DDBJ databases">
        <title>Draft genome sequence of Halobacillus karajensis HK-03.</title>
        <authorList>
            <person name="Khelaifia S."/>
            <person name="Croce O."/>
            <person name="Lagier J.C."/>
            <person name="Raoult D."/>
        </authorList>
    </citation>
    <scope>NUCLEOTIDE SEQUENCE [LARGE SCALE GENOMIC DNA]</scope>
    <source>
        <strain evidence="7 8">HD-03</strain>
    </source>
</reference>
<comment type="caution">
    <text evidence="7">The sequence shown here is derived from an EMBL/GenBank/DDBJ whole genome shotgun (WGS) entry which is preliminary data.</text>
</comment>
<dbReference type="Proteomes" id="UP000028868">
    <property type="component" value="Unassembled WGS sequence"/>
</dbReference>
<evidence type="ECO:0000256" key="1">
    <source>
        <dbReference type="ARBA" id="ARBA00004651"/>
    </source>
</evidence>
<keyword evidence="8" id="KW-1185">Reference proteome</keyword>
<evidence type="ECO:0000256" key="2">
    <source>
        <dbReference type="ARBA" id="ARBA00022475"/>
    </source>
</evidence>
<organism evidence="7 8">
    <name type="scientific">Halobacillus karajensis</name>
    <dbReference type="NCBI Taxonomy" id="195088"/>
    <lineage>
        <taxon>Bacteria</taxon>
        <taxon>Bacillati</taxon>
        <taxon>Bacillota</taxon>
        <taxon>Bacilli</taxon>
        <taxon>Bacillales</taxon>
        <taxon>Bacillaceae</taxon>
        <taxon>Halobacillus</taxon>
    </lineage>
</organism>
<feature type="transmembrane region" description="Helical" evidence="6">
    <location>
        <begin position="17"/>
        <end position="40"/>
    </location>
</feature>
<keyword evidence="4 6" id="KW-1133">Transmembrane helix</keyword>
<protein>
    <submittedName>
        <fullName evidence="7">Cytochrome c oxidase caa3 assembly factor (Caa3_CtaG)</fullName>
    </submittedName>
</protein>
<feature type="transmembrane region" description="Helical" evidence="6">
    <location>
        <begin position="191"/>
        <end position="213"/>
    </location>
</feature>
<evidence type="ECO:0000313" key="7">
    <source>
        <dbReference type="EMBL" id="CDQ25152.1"/>
    </source>
</evidence>
<keyword evidence="2" id="KW-1003">Cell membrane</keyword>
<dbReference type="GO" id="GO:0005886">
    <property type="term" value="C:plasma membrane"/>
    <property type="evidence" value="ECO:0007669"/>
    <property type="project" value="UniProtKB-SubCell"/>
</dbReference>
<evidence type="ECO:0000256" key="4">
    <source>
        <dbReference type="ARBA" id="ARBA00022989"/>
    </source>
</evidence>
<evidence type="ECO:0000256" key="5">
    <source>
        <dbReference type="ARBA" id="ARBA00023136"/>
    </source>
</evidence>
<reference evidence="8" key="1">
    <citation type="submission" date="2014-03" db="EMBL/GenBank/DDBJ databases">
        <authorList>
            <person name="Urmite Genomes U."/>
        </authorList>
    </citation>
    <scope>NUCLEOTIDE SEQUENCE [LARGE SCALE GENOMIC DNA]</scope>
    <source>
        <strain evidence="8">HD-03</strain>
    </source>
</reference>
<comment type="subcellular location">
    <subcellularLocation>
        <location evidence="1">Cell membrane</location>
        <topology evidence="1">Multi-pass membrane protein</topology>
    </subcellularLocation>
</comment>